<feature type="signal peptide" evidence="1">
    <location>
        <begin position="1"/>
        <end position="22"/>
    </location>
</feature>
<evidence type="ECO:0000256" key="1">
    <source>
        <dbReference type="SAM" id="SignalP"/>
    </source>
</evidence>
<dbReference type="EMBL" id="VIWP01000001">
    <property type="protein sequence ID" value="TWF58498.1"/>
    <property type="molecule type" value="Genomic_DNA"/>
</dbReference>
<dbReference type="Gene3D" id="2.60.40.1880">
    <property type="entry name" value="Invasion associated locus B (IalB) protein"/>
    <property type="match status" value="1"/>
</dbReference>
<organism evidence="2 3">
    <name type="scientific">Neorhizobium alkalisoli</name>
    <dbReference type="NCBI Taxonomy" id="528178"/>
    <lineage>
        <taxon>Bacteria</taxon>
        <taxon>Pseudomonadati</taxon>
        <taxon>Pseudomonadota</taxon>
        <taxon>Alphaproteobacteria</taxon>
        <taxon>Hyphomicrobiales</taxon>
        <taxon>Rhizobiaceae</taxon>
        <taxon>Rhizobium/Agrobacterium group</taxon>
        <taxon>Neorhizobium</taxon>
    </lineage>
</organism>
<name>A0A561R7C2_9HYPH</name>
<dbReference type="Proteomes" id="UP000320653">
    <property type="component" value="Unassembled WGS sequence"/>
</dbReference>
<keyword evidence="1" id="KW-0732">Signal</keyword>
<accession>A0A561R7C2</accession>
<sequence length="167" mass="17586">MSFKPFALAPLAVLTFALPALAQPTPTMVRQFGDWNLYSYQNGGSKSCYVLTVPKQALPASVSHGDNYFLVAPKPSGNGYYPQAIMGYDLQAGSQMTASVGDESFVMVPKGNSGWTQQEGDDAALIRAMRGGAQLTLKAVSGRGTQTSYTFSLTGVSAALESAAACR</sequence>
<protein>
    <recommendedName>
        <fullName evidence="4">Invasion associated locus B (IalB) protein</fullName>
    </recommendedName>
</protein>
<keyword evidence="3" id="KW-1185">Reference proteome</keyword>
<reference evidence="2 3" key="1">
    <citation type="submission" date="2019-06" db="EMBL/GenBank/DDBJ databases">
        <title>Sorghum-associated microbial communities from plants grown in Nebraska, USA.</title>
        <authorList>
            <person name="Schachtman D."/>
        </authorList>
    </citation>
    <scope>NUCLEOTIDE SEQUENCE [LARGE SCALE GENOMIC DNA]</scope>
    <source>
        <strain evidence="2 3">1225</strain>
    </source>
</reference>
<dbReference type="RefSeq" id="WP_145631669.1">
    <property type="nucleotide sequence ID" value="NZ_VIWP01000001.1"/>
</dbReference>
<dbReference type="Pfam" id="PF06776">
    <property type="entry name" value="IalB"/>
    <property type="match status" value="1"/>
</dbReference>
<evidence type="ECO:0000313" key="3">
    <source>
        <dbReference type="Proteomes" id="UP000320653"/>
    </source>
</evidence>
<evidence type="ECO:0000313" key="2">
    <source>
        <dbReference type="EMBL" id="TWF58498.1"/>
    </source>
</evidence>
<dbReference type="InterPro" id="IPR038696">
    <property type="entry name" value="IalB_sf"/>
</dbReference>
<gene>
    <name evidence="2" type="ORF">FHW37_101302</name>
</gene>
<evidence type="ECO:0008006" key="4">
    <source>
        <dbReference type="Google" id="ProtNLM"/>
    </source>
</evidence>
<dbReference type="OrthoDB" id="9806572at2"/>
<dbReference type="InterPro" id="IPR010642">
    <property type="entry name" value="Invasion_prot_B"/>
</dbReference>
<proteinExistence type="predicted"/>
<feature type="chain" id="PRO_5022217286" description="Invasion associated locus B (IalB) protein" evidence="1">
    <location>
        <begin position="23"/>
        <end position="167"/>
    </location>
</feature>
<comment type="caution">
    <text evidence="2">The sequence shown here is derived from an EMBL/GenBank/DDBJ whole genome shotgun (WGS) entry which is preliminary data.</text>
</comment>
<dbReference type="AlphaFoldDB" id="A0A561R7C2"/>